<dbReference type="EMBL" id="AP023036">
    <property type="protein sequence ID" value="BCD46273.1"/>
    <property type="molecule type" value="Genomic_DNA"/>
</dbReference>
<dbReference type="Proteomes" id="UP000509742">
    <property type="component" value="Chromosome"/>
</dbReference>
<evidence type="ECO:0000256" key="3">
    <source>
        <dbReference type="ARBA" id="ARBA00023125"/>
    </source>
</evidence>
<evidence type="ECO:0000256" key="4">
    <source>
        <dbReference type="ARBA" id="ARBA00023172"/>
    </source>
</evidence>
<evidence type="ECO:0000313" key="8">
    <source>
        <dbReference type="Proteomes" id="UP000509742"/>
    </source>
</evidence>
<sequence length="149" mass="17361">MPLIKSCSKFLSKKQRGSHNRLKAKIKLAKLHRKIKFLRTDFFYKLANHLAKQYAHVFIEDLNMKAMQMLWGRKISDLAFSEFAAILERKTQVHKIDRFYPSSKTCSSCGTLKEDLSLKDRVFNCHSCGLSFDRDLNASINIHRVRAQL</sequence>
<feature type="domain" description="Probable transposase IS891/IS1136/IS1341" evidence="5">
    <location>
        <begin position="9"/>
        <end position="68"/>
    </location>
</feature>
<evidence type="ECO:0000256" key="1">
    <source>
        <dbReference type="ARBA" id="ARBA00008761"/>
    </source>
</evidence>
<evidence type="ECO:0000259" key="6">
    <source>
        <dbReference type="Pfam" id="PF07282"/>
    </source>
</evidence>
<proteinExistence type="inferred from homology"/>
<dbReference type="InterPro" id="IPR001959">
    <property type="entry name" value="Transposase"/>
</dbReference>
<keyword evidence="8" id="KW-1185">Reference proteome</keyword>
<comment type="similarity">
    <text evidence="1">In the C-terminal section; belongs to the transposase 35 family.</text>
</comment>
<dbReference type="InterPro" id="IPR010095">
    <property type="entry name" value="Cas12f1-like_TNB"/>
</dbReference>
<dbReference type="Pfam" id="PF07282">
    <property type="entry name" value="Cas12f1-like_TNB"/>
    <property type="match status" value="1"/>
</dbReference>
<protein>
    <recommendedName>
        <fullName evidence="9">Transposase</fullName>
    </recommendedName>
</protein>
<keyword evidence="3" id="KW-0238">DNA-binding</keyword>
<evidence type="ECO:0000259" key="5">
    <source>
        <dbReference type="Pfam" id="PF01385"/>
    </source>
</evidence>
<dbReference type="Pfam" id="PF01385">
    <property type="entry name" value="OrfB_IS605"/>
    <property type="match status" value="1"/>
</dbReference>
<reference evidence="7 8" key="1">
    <citation type="submission" date="2020-04" db="EMBL/GenBank/DDBJ databases">
        <title>Genomic analysis of gastric non-Helicobacter pylori Helicobacters isolated in Japan.</title>
        <authorList>
            <person name="Suzuki M."/>
            <person name="Rimbara E."/>
        </authorList>
    </citation>
    <scope>NUCLEOTIDE SEQUENCE [LARGE SCALE GENOMIC DNA]</scope>
    <source>
        <strain evidence="7 8">NHP19-0020</strain>
    </source>
</reference>
<keyword evidence="4" id="KW-0233">DNA recombination</keyword>
<organism evidence="7 8">
    <name type="scientific">Helicobacter suis</name>
    <dbReference type="NCBI Taxonomy" id="104628"/>
    <lineage>
        <taxon>Bacteria</taxon>
        <taxon>Pseudomonadati</taxon>
        <taxon>Campylobacterota</taxon>
        <taxon>Epsilonproteobacteria</taxon>
        <taxon>Campylobacterales</taxon>
        <taxon>Helicobacteraceae</taxon>
        <taxon>Helicobacter</taxon>
    </lineage>
</organism>
<keyword evidence="2" id="KW-0815">Transposition</keyword>
<accession>A0ABM7L0G0</accession>
<feature type="domain" description="Cas12f1-like TNB" evidence="6">
    <location>
        <begin position="88"/>
        <end position="142"/>
    </location>
</feature>
<dbReference type="NCBIfam" id="NF040570">
    <property type="entry name" value="guided_TnpB"/>
    <property type="match status" value="1"/>
</dbReference>
<name>A0ABM7L0G0_9HELI</name>
<evidence type="ECO:0000256" key="2">
    <source>
        <dbReference type="ARBA" id="ARBA00022578"/>
    </source>
</evidence>
<evidence type="ECO:0008006" key="9">
    <source>
        <dbReference type="Google" id="ProtNLM"/>
    </source>
</evidence>
<evidence type="ECO:0000313" key="7">
    <source>
        <dbReference type="EMBL" id="BCD46273.1"/>
    </source>
</evidence>
<gene>
    <name evidence="7" type="ORF">NHP190020_13120</name>
</gene>